<evidence type="ECO:0000313" key="3">
    <source>
        <dbReference type="Proteomes" id="UP000007471"/>
    </source>
</evidence>
<dbReference type="KEGG" id="mci:Mesci_4681"/>
<dbReference type="SUPFAM" id="SSF53254">
    <property type="entry name" value="Phosphoglycerate mutase-like"/>
    <property type="match status" value="1"/>
</dbReference>
<dbReference type="EMBL" id="CP002447">
    <property type="protein sequence ID" value="ADV13790.1"/>
    <property type="molecule type" value="Genomic_DNA"/>
</dbReference>
<dbReference type="PANTHER" id="PTHR47623">
    <property type="entry name" value="OS09G0287300 PROTEIN"/>
    <property type="match status" value="1"/>
</dbReference>
<reference evidence="3" key="1">
    <citation type="submission" date="2011-01" db="EMBL/GenBank/DDBJ databases">
        <title>Complete sequence of chromosome of Mesorhizobium ciceri bv. biserrulae WSM1271.</title>
        <authorList>
            <person name="Lucas S."/>
            <person name="Copeland A."/>
            <person name="Lapidus A."/>
            <person name="Cheng J.-F."/>
            <person name="Goodwin L."/>
            <person name="Pitluck S."/>
            <person name="Teshima H."/>
            <person name="Detter J.C."/>
            <person name="Han C."/>
            <person name="Tapia R."/>
            <person name="Land M."/>
            <person name="Hauser L."/>
            <person name="Kyrpides N."/>
            <person name="Ivanova N."/>
            <person name="Nandasena K."/>
            <person name="Reeve W.G."/>
            <person name="Howieson J.G."/>
            <person name="O'Hara G."/>
            <person name="Tiwari R.P."/>
            <person name="Woyke T."/>
        </authorList>
    </citation>
    <scope>NUCLEOTIDE SEQUENCE [LARGE SCALE GENOMIC DNA]</scope>
    <source>
        <strain evidence="3">HAMBI 2942 / LMG 23838 / WSM1271</strain>
    </source>
</reference>
<dbReference type="Pfam" id="PF00300">
    <property type="entry name" value="His_Phos_1"/>
    <property type="match status" value="1"/>
</dbReference>
<dbReference type="Gene3D" id="3.40.50.1240">
    <property type="entry name" value="Phosphoglycerate mutase-like"/>
    <property type="match status" value="1"/>
</dbReference>
<protein>
    <submittedName>
        <fullName evidence="2">Phosphoglycerate mutase</fullName>
    </submittedName>
</protein>
<organism evidence="2 3">
    <name type="scientific">Mesorhizobium ciceri biovar biserrulae (strain HAMBI 2942 / LMG 23838 / WSM1271)</name>
    <dbReference type="NCBI Taxonomy" id="765698"/>
    <lineage>
        <taxon>Bacteria</taxon>
        <taxon>Pseudomonadati</taxon>
        <taxon>Pseudomonadota</taxon>
        <taxon>Alphaproteobacteria</taxon>
        <taxon>Hyphomicrobiales</taxon>
        <taxon>Phyllobacteriaceae</taxon>
        <taxon>Mesorhizobium</taxon>
    </lineage>
</organism>
<dbReference type="Proteomes" id="UP000007471">
    <property type="component" value="Chromosome"/>
</dbReference>
<accession>E8TKH0</accession>
<dbReference type="HOGENOM" id="CLU_084603_2_3_5"/>
<dbReference type="PATRIC" id="fig|765698.3.peg.5191"/>
<dbReference type="OrthoDB" id="9810154at2"/>
<dbReference type="InterPro" id="IPR029033">
    <property type="entry name" value="His_PPase_superfam"/>
</dbReference>
<dbReference type="PANTHER" id="PTHR47623:SF1">
    <property type="entry name" value="OS09G0287300 PROTEIN"/>
    <property type="match status" value="1"/>
</dbReference>
<dbReference type="RefSeq" id="WP_013532447.1">
    <property type="nucleotide sequence ID" value="NC_014923.1"/>
</dbReference>
<evidence type="ECO:0000313" key="2">
    <source>
        <dbReference type="EMBL" id="ADV13790.1"/>
    </source>
</evidence>
<evidence type="ECO:0000256" key="1">
    <source>
        <dbReference type="PIRSR" id="PIRSR613078-2"/>
    </source>
</evidence>
<name>E8TKH0_MESCW</name>
<dbReference type="CDD" id="cd07067">
    <property type="entry name" value="HP_PGM_like"/>
    <property type="match status" value="1"/>
</dbReference>
<dbReference type="STRING" id="765698.Mesci_4681"/>
<dbReference type="AlphaFoldDB" id="E8TKH0"/>
<proteinExistence type="predicted"/>
<gene>
    <name evidence="2" type="ordered locus">Mesci_4681</name>
</gene>
<sequence>MKQLLLLRHAKSSWDDPDLDDFDRPLAERGVKAARLMGRELATRGWLPDLALVSAALRTRDTWRLVAAELPVPPQVAFLKALYDASAADILSQIGQTDASSGSLLVIGHNPGLEQLARQLAGPGSDAKAIARLEEKFPTGALARVVFKGDWSVVSPARLTHCLRPKDLGPRPKDLG</sequence>
<dbReference type="InterPro" id="IPR013078">
    <property type="entry name" value="His_Pase_superF_clade-1"/>
</dbReference>
<dbReference type="SMART" id="SM00855">
    <property type="entry name" value="PGAM"/>
    <property type="match status" value="1"/>
</dbReference>
<dbReference type="eggNOG" id="COG2062">
    <property type="taxonomic scope" value="Bacteria"/>
</dbReference>
<feature type="binding site" evidence="1">
    <location>
        <position position="58"/>
    </location>
    <ligand>
        <name>substrate</name>
    </ligand>
</feature>